<dbReference type="Proteomes" id="UP001501175">
    <property type="component" value="Unassembled WGS sequence"/>
</dbReference>
<evidence type="ECO:0000256" key="1">
    <source>
        <dbReference type="ARBA" id="ARBA00023125"/>
    </source>
</evidence>
<protein>
    <recommendedName>
        <fullName evidence="2">HTH cro/C1-type domain-containing protein</fullName>
    </recommendedName>
</protein>
<dbReference type="EMBL" id="BAABHD010000029">
    <property type="protein sequence ID" value="GAA4457125.1"/>
    <property type="molecule type" value="Genomic_DNA"/>
</dbReference>
<dbReference type="PANTHER" id="PTHR46797">
    <property type="entry name" value="HTH-TYPE TRANSCRIPTIONAL REGULATOR"/>
    <property type="match status" value="1"/>
</dbReference>
<evidence type="ECO:0000313" key="4">
    <source>
        <dbReference type="Proteomes" id="UP001501175"/>
    </source>
</evidence>
<evidence type="ECO:0000313" key="3">
    <source>
        <dbReference type="EMBL" id="GAA4457125.1"/>
    </source>
</evidence>
<accession>A0ABP8MW27</accession>
<dbReference type="InterPro" id="IPR001387">
    <property type="entry name" value="Cro/C1-type_HTH"/>
</dbReference>
<gene>
    <name evidence="3" type="ORF">GCM10023189_27360</name>
</gene>
<comment type="caution">
    <text evidence="3">The sequence shown here is derived from an EMBL/GenBank/DDBJ whole genome shotgun (WGS) entry which is preliminary data.</text>
</comment>
<reference evidence="4" key="1">
    <citation type="journal article" date="2019" name="Int. J. Syst. Evol. Microbiol.">
        <title>The Global Catalogue of Microorganisms (GCM) 10K type strain sequencing project: providing services to taxonomists for standard genome sequencing and annotation.</title>
        <authorList>
            <consortium name="The Broad Institute Genomics Platform"/>
            <consortium name="The Broad Institute Genome Sequencing Center for Infectious Disease"/>
            <person name="Wu L."/>
            <person name="Ma J."/>
        </authorList>
    </citation>
    <scope>NUCLEOTIDE SEQUENCE [LARGE SCALE GENOMIC DNA]</scope>
    <source>
        <strain evidence="4">JCM 17927</strain>
    </source>
</reference>
<keyword evidence="4" id="KW-1185">Reference proteome</keyword>
<dbReference type="InterPro" id="IPR010982">
    <property type="entry name" value="Lambda_DNA-bd_dom_sf"/>
</dbReference>
<dbReference type="Pfam" id="PF01381">
    <property type="entry name" value="HTH_3"/>
    <property type="match status" value="1"/>
</dbReference>
<dbReference type="SMART" id="SM00530">
    <property type="entry name" value="HTH_XRE"/>
    <property type="match status" value="1"/>
</dbReference>
<dbReference type="PANTHER" id="PTHR46797:SF1">
    <property type="entry name" value="METHYLPHOSPHONATE SYNTHASE"/>
    <property type="match status" value="1"/>
</dbReference>
<evidence type="ECO:0000259" key="2">
    <source>
        <dbReference type="PROSITE" id="PS50943"/>
    </source>
</evidence>
<dbReference type="Gene3D" id="1.10.260.40">
    <property type="entry name" value="lambda repressor-like DNA-binding domains"/>
    <property type="match status" value="1"/>
</dbReference>
<feature type="domain" description="HTH cro/C1-type" evidence="2">
    <location>
        <begin position="25"/>
        <end position="80"/>
    </location>
</feature>
<dbReference type="CDD" id="cd00093">
    <property type="entry name" value="HTH_XRE"/>
    <property type="match status" value="1"/>
</dbReference>
<dbReference type="SUPFAM" id="SSF47413">
    <property type="entry name" value="lambda repressor-like DNA-binding domains"/>
    <property type="match status" value="1"/>
</dbReference>
<name>A0ABP8MW27_9BACT</name>
<dbReference type="PROSITE" id="PS50943">
    <property type="entry name" value="HTH_CROC1"/>
    <property type="match status" value="1"/>
</dbReference>
<sequence length="99" mass="11061">MVQATWIHLKNSDEETVLVEVGHLIREARLRANLTQQELADKLGVSPAVISRYENRGHTISIGTLSRIAQVLQLELLVGFQACGIQQSATRNGRWIGER</sequence>
<proteinExistence type="predicted"/>
<keyword evidence="1" id="KW-0238">DNA-binding</keyword>
<dbReference type="RefSeq" id="WP_345244349.1">
    <property type="nucleotide sequence ID" value="NZ_BAABHD010000029.1"/>
</dbReference>
<organism evidence="3 4">
    <name type="scientific">Nibrella saemangeumensis</name>
    <dbReference type="NCBI Taxonomy" id="1084526"/>
    <lineage>
        <taxon>Bacteria</taxon>
        <taxon>Pseudomonadati</taxon>
        <taxon>Bacteroidota</taxon>
        <taxon>Cytophagia</taxon>
        <taxon>Cytophagales</taxon>
        <taxon>Spirosomataceae</taxon>
        <taxon>Nibrella</taxon>
    </lineage>
</organism>
<dbReference type="InterPro" id="IPR050807">
    <property type="entry name" value="TransReg_Diox_bact_type"/>
</dbReference>